<protein>
    <recommendedName>
        <fullName evidence="3">Chorein N-terminal domain-containing protein</fullName>
    </recommendedName>
</protein>
<evidence type="ECO:0000313" key="1">
    <source>
        <dbReference type="EMBL" id="KAF5394122.1"/>
    </source>
</evidence>
<keyword evidence="2" id="KW-1185">Reference proteome</keyword>
<comment type="caution">
    <text evidence="1">The sequence shown here is derived from an EMBL/GenBank/DDBJ whole genome shotgun (WGS) entry which is preliminary data.</text>
</comment>
<dbReference type="Proteomes" id="UP000748531">
    <property type="component" value="Unassembled WGS sequence"/>
</dbReference>
<organism evidence="1 2">
    <name type="scientific">Paragonimus heterotremus</name>
    <dbReference type="NCBI Taxonomy" id="100268"/>
    <lineage>
        <taxon>Eukaryota</taxon>
        <taxon>Metazoa</taxon>
        <taxon>Spiralia</taxon>
        <taxon>Lophotrochozoa</taxon>
        <taxon>Platyhelminthes</taxon>
        <taxon>Trematoda</taxon>
        <taxon>Digenea</taxon>
        <taxon>Plagiorchiida</taxon>
        <taxon>Troglotremata</taxon>
        <taxon>Troglotrematidae</taxon>
        <taxon>Paragonimus</taxon>
    </lineage>
</organism>
<sequence length="115" mass="13134">MLRKVISGLIEGVIGSYVEDVNSEKLSIGLLNGNLSLSQLQLKRDTLHRLFDIPLVLEKGMFPLTRLTFMRFISRPWEGASANFVSLHFHICTLCPIHGHRYFNAVLIFREPHCV</sequence>
<evidence type="ECO:0008006" key="3">
    <source>
        <dbReference type="Google" id="ProtNLM"/>
    </source>
</evidence>
<reference evidence="1" key="1">
    <citation type="submission" date="2019-05" db="EMBL/GenBank/DDBJ databases">
        <title>Annotation for the trematode Paragonimus heterotremus.</title>
        <authorList>
            <person name="Choi Y.-J."/>
        </authorList>
    </citation>
    <scope>NUCLEOTIDE SEQUENCE</scope>
    <source>
        <strain evidence="1">LC</strain>
    </source>
</reference>
<name>A0A8J4T5P1_9TREM</name>
<accession>A0A8J4T5P1</accession>
<proteinExistence type="predicted"/>
<evidence type="ECO:0000313" key="2">
    <source>
        <dbReference type="Proteomes" id="UP000748531"/>
    </source>
</evidence>
<gene>
    <name evidence="1" type="ORF">PHET_12217</name>
</gene>
<dbReference type="OrthoDB" id="272810at2759"/>
<dbReference type="AlphaFoldDB" id="A0A8J4T5P1"/>
<dbReference type="EMBL" id="LUCH01020856">
    <property type="protein sequence ID" value="KAF5394122.1"/>
    <property type="molecule type" value="Genomic_DNA"/>
</dbReference>